<accession>A0AAV4PXK9</accession>
<evidence type="ECO:0000256" key="1">
    <source>
        <dbReference type="SAM" id="Phobius"/>
    </source>
</evidence>
<reference evidence="2 3" key="1">
    <citation type="submission" date="2021-06" db="EMBL/GenBank/DDBJ databases">
        <title>Caerostris extrusa draft genome.</title>
        <authorList>
            <person name="Kono N."/>
            <person name="Arakawa K."/>
        </authorList>
    </citation>
    <scope>NUCLEOTIDE SEQUENCE [LARGE SCALE GENOMIC DNA]</scope>
</reference>
<keyword evidence="1" id="KW-0472">Membrane</keyword>
<evidence type="ECO:0000313" key="3">
    <source>
        <dbReference type="Proteomes" id="UP001054945"/>
    </source>
</evidence>
<protein>
    <submittedName>
        <fullName evidence="2">Uncharacterized protein</fullName>
    </submittedName>
</protein>
<feature type="transmembrane region" description="Helical" evidence="1">
    <location>
        <begin position="74"/>
        <end position="95"/>
    </location>
</feature>
<keyword evidence="1" id="KW-0812">Transmembrane</keyword>
<comment type="caution">
    <text evidence="2">The sequence shown here is derived from an EMBL/GenBank/DDBJ whole genome shotgun (WGS) entry which is preliminary data.</text>
</comment>
<organism evidence="2 3">
    <name type="scientific">Caerostris extrusa</name>
    <name type="common">Bark spider</name>
    <name type="synonym">Caerostris bankana</name>
    <dbReference type="NCBI Taxonomy" id="172846"/>
    <lineage>
        <taxon>Eukaryota</taxon>
        <taxon>Metazoa</taxon>
        <taxon>Ecdysozoa</taxon>
        <taxon>Arthropoda</taxon>
        <taxon>Chelicerata</taxon>
        <taxon>Arachnida</taxon>
        <taxon>Araneae</taxon>
        <taxon>Araneomorphae</taxon>
        <taxon>Entelegynae</taxon>
        <taxon>Araneoidea</taxon>
        <taxon>Araneidae</taxon>
        <taxon>Caerostris</taxon>
    </lineage>
</organism>
<keyword evidence="3" id="KW-1185">Reference proteome</keyword>
<sequence>MRLTQMQMRETPKKPSAIGLFLLERKQFREKSGNNTYEVASDSPHTDGLVYQNVNGLGPWLMLKILWNKLWRKFGWRLLQSLRVWVIGTLFRIVLLEG</sequence>
<evidence type="ECO:0000313" key="2">
    <source>
        <dbReference type="EMBL" id="GIY01636.1"/>
    </source>
</evidence>
<name>A0AAV4PXK9_CAEEX</name>
<dbReference type="Proteomes" id="UP001054945">
    <property type="component" value="Unassembled WGS sequence"/>
</dbReference>
<dbReference type="EMBL" id="BPLR01005349">
    <property type="protein sequence ID" value="GIY01636.1"/>
    <property type="molecule type" value="Genomic_DNA"/>
</dbReference>
<keyword evidence="1" id="KW-1133">Transmembrane helix</keyword>
<dbReference type="AlphaFoldDB" id="A0AAV4PXK9"/>
<proteinExistence type="predicted"/>
<gene>
    <name evidence="2" type="ORF">CEXT_801271</name>
</gene>